<dbReference type="SUPFAM" id="SSF81296">
    <property type="entry name" value="E set domains"/>
    <property type="match status" value="1"/>
</dbReference>
<protein>
    <recommendedName>
        <fullName evidence="4">1,4-alpha-glucan branching enzyme</fullName>
        <ecNumber evidence="4">2.4.1.18</ecNumber>
    </recommendedName>
</protein>
<dbReference type="CDD" id="cd02854">
    <property type="entry name" value="E_set_GBE_euk_N"/>
    <property type="match status" value="1"/>
</dbReference>
<dbReference type="InterPro" id="IPR037439">
    <property type="entry name" value="Branching_enzy"/>
</dbReference>
<dbReference type="InterPro" id="IPR013780">
    <property type="entry name" value="Glyco_hydro_b"/>
</dbReference>
<dbReference type="InterPro" id="IPR006048">
    <property type="entry name" value="A-amylase/branching_C"/>
</dbReference>
<sequence>MSKTALKLPQLVQDDQWLAPYTDEINRRIESFISAKKEIESLADSLTAFAGAYKEMGLQLDKKKKRWTYREWAPKAQELHLIGDFNQWDRNSHPLTKGTDGIWEISLPQEAIQEGSLIKVQVKGDNGTLDRIPAYINLVQQDPETHGYSGVAYKAPSFRWTDKKFSSAAQKASPIIYEGHIGMGCEEAKVGTYREFADDVLPRIKKLGYNTIQLMAIAEHPYYGSFGYHVSNFFAPSCRFGTPEDFKYLVNKAHKLDLAIIIDLVHSHAVKNLGEGLNKLDGSDDQYFHPGGRGEHSAWDSMLFNYGKKEVQQFLLSNVRYWMEEYHVDGYRFDGVTSLMYLHHGDNISFDHYDKYFLDQVDWDALTYLQLANALIHELNPEAISIAEDMSGMPGLCRPILDGGLGFDFRLQMGIPDFWIKYLKHKKDEEWNIHELWSVMTNRRANERSIAYAESHDQAIVGDKTVAFWLMDKEMYWHMSKDSDNLVIDRGIALHKMIRIFTMALGGEGYLNFMGNEFGHPEWIDFPREGNDWSYQHARRQWSLADADFLKYHFLKDFDKAMVKTLSQHHTLQANGASQLNMDDTNNTIIFQRGELIFAFNFHPTNAIPDYKFWVPAEGEYECILSSDSADFGGFDRVDTSMTYHTDEDQKLSIYMTNRTCLVFKKKKKKKASTKAQKRNTKK</sequence>
<evidence type="ECO:0000313" key="9">
    <source>
        <dbReference type="EMBL" id="BDD00325.1"/>
    </source>
</evidence>
<comment type="catalytic activity">
    <reaction evidence="1">
        <text>Transfers a segment of a (1-&gt;4)-alpha-D-glucan chain to a primary hydroxy group in a similar glucan chain.</text>
        <dbReference type="EC" id="2.4.1.18"/>
    </reaction>
</comment>
<evidence type="ECO:0000313" key="10">
    <source>
        <dbReference type="Proteomes" id="UP001354989"/>
    </source>
</evidence>
<dbReference type="SMART" id="SM00642">
    <property type="entry name" value="Aamy"/>
    <property type="match status" value="1"/>
</dbReference>
<dbReference type="Pfam" id="PF02806">
    <property type="entry name" value="Alpha-amylase_C"/>
    <property type="match status" value="1"/>
</dbReference>
<dbReference type="EC" id="2.4.1.18" evidence="4"/>
<name>A0ABN6LAU0_9BACT</name>
<dbReference type="Gene3D" id="2.60.40.10">
    <property type="entry name" value="Immunoglobulins"/>
    <property type="match status" value="1"/>
</dbReference>
<evidence type="ECO:0000256" key="4">
    <source>
        <dbReference type="ARBA" id="ARBA00012541"/>
    </source>
</evidence>
<dbReference type="Proteomes" id="UP001354989">
    <property type="component" value="Chromosome"/>
</dbReference>
<reference evidence="9 10" key="1">
    <citation type="submission" date="2021-12" db="EMBL/GenBank/DDBJ databases">
        <title>Genome sequencing of bacteria with rrn-lacking chromosome and rrn-plasmid.</title>
        <authorList>
            <person name="Anda M."/>
            <person name="Iwasaki W."/>
        </authorList>
    </citation>
    <scope>NUCLEOTIDE SEQUENCE [LARGE SCALE GENOMIC DNA]</scope>
    <source>
        <strain evidence="9 10">NBRC 101262</strain>
    </source>
</reference>
<evidence type="ECO:0000256" key="5">
    <source>
        <dbReference type="ARBA" id="ARBA00022676"/>
    </source>
</evidence>
<dbReference type="InterPro" id="IPR017853">
    <property type="entry name" value="GH"/>
</dbReference>
<evidence type="ECO:0000256" key="3">
    <source>
        <dbReference type="ARBA" id="ARBA00009000"/>
    </source>
</evidence>
<comment type="function">
    <text evidence="2">Catalyzes the formation of the alpha-1,6-glucosidic linkages in glycogen by scission of a 1,4-alpha-linked oligosaccharide from growing alpha-1,4-glucan chains and the subsequent attachment of the oligosaccharide to the alpha-1,6 position.</text>
</comment>
<feature type="domain" description="Glycosyl hydrolase family 13 catalytic" evidence="8">
    <location>
        <begin position="190"/>
        <end position="562"/>
    </location>
</feature>
<dbReference type="PIRSF" id="PIRSF000463">
    <property type="entry name" value="GlgB"/>
    <property type="match status" value="1"/>
</dbReference>
<gene>
    <name evidence="9" type="primary">glgB</name>
    <name evidence="9" type="ORF">PEPS_26050</name>
</gene>
<dbReference type="PANTHER" id="PTHR43651">
    <property type="entry name" value="1,4-ALPHA-GLUCAN-BRANCHING ENZYME"/>
    <property type="match status" value="1"/>
</dbReference>
<keyword evidence="10" id="KW-1185">Reference proteome</keyword>
<evidence type="ECO:0000256" key="6">
    <source>
        <dbReference type="ARBA" id="ARBA00022679"/>
    </source>
</evidence>
<organism evidence="9 10">
    <name type="scientific">Persicobacter psychrovividus</name>
    <dbReference type="NCBI Taxonomy" id="387638"/>
    <lineage>
        <taxon>Bacteria</taxon>
        <taxon>Pseudomonadati</taxon>
        <taxon>Bacteroidota</taxon>
        <taxon>Cytophagia</taxon>
        <taxon>Cytophagales</taxon>
        <taxon>Persicobacteraceae</taxon>
        <taxon>Persicobacter</taxon>
    </lineage>
</organism>
<proteinExistence type="inferred from homology"/>
<comment type="similarity">
    <text evidence="3">Belongs to the glycosyl hydrolase 13 family. GlgB subfamily.</text>
</comment>
<dbReference type="SUPFAM" id="SSF51011">
    <property type="entry name" value="Glycosyl hydrolase domain"/>
    <property type="match status" value="1"/>
</dbReference>
<evidence type="ECO:0000259" key="8">
    <source>
        <dbReference type="SMART" id="SM00642"/>
    </source>
</evidence>
<keyword evidence="7" id="KW-0119">Carbohydrate metabolism</keyword>
<dbReference type="Pfam" id="PF02922">
    <property type="entry name" value="CBM_48"/>
    <property type="match status" value="1"/>
</dbReference>
<keyword evidence="6" id="KW-0808">Transferase</keyword>
<keyword evidence="5" id="KW-0328">Glycosyltransferase</keyword>
<dbReference type="PANTHER" id="PTHR43651:SF3">
    <property type="entry name" value="1,4-ALPHA-GLUCAN-BRANCHING ENZYME"/>
    <property type="match status" value="1"/>
</dbReference>
<dbReference type="EMBL" id="AP025292">
    <property type="protein sequence ID" value="BDD00325.1"/>
    <property type="molecule type" value="Genomic_DNA"/>
</dbReference>
<dbReference type="Pfam" id="PF00128">
    <property type="entry name" value="Alpha-amylase"/>
    <property type="match status" value="1"/>
</dbReference>
<evidence type="ECO:0000256" key="1">
    <source>
        <dbReference type="ARBA" id="ARBA00000826"/>
    </source>
</evidence>
<evidence type="ECO:0000256" key="7">
    <source>
        <dbReference type="ARBA" id="ARBA00023277"/>
    </source>
</evidence>
<dbReference type="InterPro" id="IPR014756">
    <property type="entry name" value="Ig_E-set"/>
</dbReference>
<accession>A0ABN6LAU0</accession>
<evidence type="ECO:0000256" key="2">
    <source>
        <dbReference type="ARBA" id="ARBA00002953"/>
    </source>
</evidence>
<dbReference type="Gene3D" id="3.20.20.80">
    <property type="entry name" value="Glycosidases"/>
    <property type="match status" value="1"/>
</dbReference>
<dbReference type="Gene3D" id="2.60.40.1180">
    <property type="entry name" value="Golgi alpha-mannosidase II"/>
    <property type="match status" value="1"/>
</dbReference>
<dbReference type="RefSeq" id="WP_338397266.1">
    <property type="nucleotide sequence ID" value="NZ_AP025292.1"/>
</dbReference>
<dbReference type="InterPro" id="IPR006047">
    <property type="entry name" value="GH13_cat_dom"/>
</dbReference>
<dbReference type="InterPro" id="IPR004193">
    <property type="entry name" value="Glyco_hydro_13_N"/>
</dbReference>
<dbReference type="CDD" id="cd11321">
    <property type="entry name" value="AmyAc_bac_euk_BE"/>
    <property type="match status" value="1"/>
</dbReference>
<dbReference type="InterPro" id="IPR013783">
    <property type="entry name" value="Ig-like_fold"/>
</dbReference>
<dbReference type="SUPFAM" id="SSF51445">
    <property type="entry name" value="(Trans)glycosidases"/>
    <property type="match status" value="1"/>
</dbReference>